<dbReference type="KEGG" id="pbj:VN24_02360"/>
<dbReference type="STRING" id="1126833.VN24_02360"/>
<evidence type="ECO:0000313" key="2">
    <source>
        <dbReference type="Proteomes" id="UP000032633"/>
    </source>
</evidence>
<organism evidence="1 2">
    <name type="scientific">Paenibacillus beijingensis</name>
    <dbReference type="NCBI Taxonomy" id="1126833"/>
    <lineage>
        <taxon>Bacteria</taxon>
        <taxon>Bacillati</taxon>
        <taxon>Bacillota</taxon>
        <taxon>Bacilli</taxon>
        <taxon>Bacillales</taxon>
        <taxon>Paenibacillaceae</taxon>
        <taxon>Paenibacillus</taxon>
    </lineage>
</organism>
<reference evidence="1 2" key="1">
    <citation type="journal article" date="2015" name="J. Biotechnol.">
        <title>Complete genome sequence of Paenibacillus beijingensis 7188(T) (=DSM 24997(T)), a novel rhizobacterium from jujube garden soil.</title>
        <authorList>
            <person name="Kwak Y."/>
            <person name="Shin J.H."/>
        </authorList>
    </citation>
    <scope>NUCLEOTIDE SEQUENCE [LARGE SCALE GENOMIC DNA]</scope>
    <source>
        <strain evidence="1 2">DSM 24997</strain>
    </source>
</reference>
<proteinExistence type="predicted"/>
<dbReference type="AlphaFoldDB" id="A0A0D5NE92"/>
<gene>
    <name evidence="1" type="ORF">VN24_02360</name>
</gene>
<dbReference type="Proteomes" id="UP000032633">
    <property type="component" value="Chromosome"/>
</dbReference>
<accession>A0A0D5NE92</accession>
<keyword evidence="2" id="KW-1185">Reference proteome</keyword>
<name>A0A0D5NE92_9BACL</name>
<evidence type="ECO:0000313" key="1">
    <source>
        <dbReference type="EMBL" id="AJY73684.1"/>
    </source>
</evidence>
<dbReference type="RefSeq" id="WP_045669119.1">
    <property type="nucleotide sequence ID" value="NZ_CP011058.1"/>
</dbReference>
<protein>
    <recommendedName>
        <fullName evidence="3">Anti-sigma regulatory factor</fullName>
    </recommendedName>
</protein>
<dbReference type="HOGENOM" id="CLU_1863183_0_0_9"/>
<reference evidence="2" key="2">
    <citation type="submission" date="2015-03" db="EMBL/GenBank/DDBJ databases">
        <title>Genome sequence of Paenibacillus beijingensis strain DSM 24997T.</title>
        <authorList>
            <person name="Kwak Y."/>
            <person name="Shin J.-H."/>
        </authorList>
    </citation>
    <scope>NUCLEOTIDE SEQUENCE [LARGE SCALE GENOMIC DNA]</scope>
    <source>
        <strain evidence="2">DSM 24997</strain>
    </source>
</reference>
<evidence type="ECO:0008006" key="3">
    <source>
        <dbReference type="Google" id="ProtNLM"/>
    </source>
</evidence>
<dbReference type="EMBL" id="CP011058">
    <property type="protein sequence ID" value="AJY73684.1"/>
    <property type="molecule type" value="Genomic_DNA"/>
</dbReference>
<sequence length="137" mass="15797">MEMELFNISRLSDAIYARQRGREMAKEIGFGIVDQTRIAFTISELTNSTATMHEMSHLMIGRLESEKGEAGIELTLVGEDNCFLDLELKWIAVWSEEWDITVNRKRGTCFSLRKWIPLPYGMETTSMKMQHFALGEE</sequence>
<dbReference type="PATRIC" id="fig|1126833.4.peg.519"/>